<evidence type="ECO:0000313" key="2">
    <source>
        <dbReference type="EMBL" id="CAD9987896.1"/>
    </source>
</evidence>
<feature type="compositionally biased region" description="Basic and acidic residues" evidence="1">
    <location>
        <begin position="176"/>
        <end position="195"/>
    </location>
</feature>
<feature type="region of interest" description="Disordered" evidence="1">
    <location>
        <begin position="79"/>
        <end position="98"/>
    </location>
</feature>
<evidence type="ECO:0000256" key="1">
    <source>
        <dbReference type="SAM" id="MobiDB-lite"/>
    </source>
</evidence>
<proteinExistence type="predicted"/>
<gene>
    <name evidence="2" type="ORF">APAL1065_LOCUS23525</name>
</gene>
<organism evidence="2">
    <name type="scientific">Entomoneis paludosa</name>
    <dbReference type="NCBI Taxonomy" id="265537"/>
    <lineage>
        <taxon>Eukaryota</taxon>
        <taxon>Sar</taxon>
        <taxon>Stramenopiles</taxon>
        <taxon>Ochrophyta</taxon>
        <taxon>Bacillariophyta</taxon>
        <taxon>Bacillariophyceae</taxon>
        <taxon>Bacillariophycidae</taxon>
        <taxon>Entomoneidaceae</taxon>
        <taxon>Entomoneis</taxon>
    </lineage>
</organism>
<dbReference type="AlphaFoldDB" id="A0A7S2YPM6"/>
<feature type="compositionally biased region" description="Basic and acidic residues" evidence="1">
    <location>
        <begin position="144"/>
        <end position="155"/>
    </location>
</feature>
<sequence>MIITCLSILMLIFVPKVGVWLKLRRLLRDQEGISSENFIDRRQEGEGQREDGHDGRDYLSSVLSVEGLQVLSYGPSLHSLKRSKSDRSSGIRARNTESSANMISIREYSASESEHSKLQVHSQSLDHVAETIVDADEQTPSESCSRDEQENHRTDASSMRLSVDITSSGVDPEVDNTEKALRKTHDKPENQEKPE</sequence>
<accession>A0A7S2YPM6</accession>
<dbReference type="EMBL" id="HBHT01034981">
    <property type="protein sequence ID" value="CAD9987896.1"/>
    <property type="molecule type" value="Transcribed_RNA"/>
</dbReference>
<reference evidence="2" key="1">
    <citation type="submission" date="2021-01" db="EMBL/GenBank/DDBJ databases">
        <authorList>
            <person name="Corre E."/>
            <person name="Pelletier E."/>
            <person name="Niang G."/>
            <person name="Scheremetjew M."/>
            <person name="Finn R."/>
            <person name="Kale V."/>
            <person name="Holt S."/>
            <person name="Cochrane G."/>
            <person name="Meng A."/>
            <person name="Brown T."/>
            <person name="Cohen L."/>
        </authorList>
    </citation>
    <scope>NUCLEOTIDE SEQUENCE</scope>
    <source>
        <strain evidence="2">CCMP125</strain>
    </source>
</reference>
<name>A0A7S2YPM6_9STRA</name>
<feature type="compositionally biased region" description="Polar residues" evidence="1">
    <location>
        <begin position="156"/>
        <end position="169"/>
    </location>
</feature>
<feature type="region of interest" description="Disordered" evidence="1">
    <location>
        <begin position="136"/>
        <end position="195"/>
    </location>
</feature>
<protein>
    <submittedName>
        <fullName evidence="2">Uncharacterized protein</fullName>
    </submittedName>
</protein>